<dbReference type="GO" id="GO:0051013">
    <property type="term" value="P:microtubule severing"/>
    <property type="evidence" value="ECO:0007669"/>
    <property type="project" value="UniProtKB-UniRule"/>
</dbReference>
<dbReference type="Pfam" id="PF00400">
    <property type="entry name" value="WD40"/>
    <property type="match status" value="5"/>
</dbReference>
<keyword evidence="4 7" id="KW-0493">Microtubule</keyword>
<evidence type="ECO:0000256" key="3">
    <source>
        <dbReference type="ARBA" id="ARBA00022574"/>
    </source>
</evidence>
<sequence>MANPNKHIRKLQEFTAHNANVTCLALGQKSGLVLATGGADNKVNLWKVDSETCFMSLCGHVTPIECVQFDASEYLVAAGSQTGGLKVWDLTKGKKVKTFSGHKSAVTKLDFFPFASSSYFVTGSRDTNVKLWDYRYSHCIGMYKGHDSSISSLKYSPDGLWIASGDESGSVKIWDLRVGRMIHAFDKLHKGTVTSIQFHPLVFLLASSGTDNKIVILDLERFSIISQIDTENSTIRCLQFSDKGDVLYGGGTDYLGVYGVEPTRVCDSVVVKWGNVNELVVKDNRIVGASHLSTDVSTWLINLPEEYPFKNQFSPPDKSVKNNTNTMFTRDTGVRKSFNKQKTREMIKPKTNMKLIDESETDIEEDTNTVINNVHDYHSVFKPNRTSFKPSRLLNRSPPPFSPLSEDDNPNTIFVSEVNKSQSNKYIAVEDSAKLEDRKHSFDMSQGLMHSSYSEADTSSMESTPCDSFHIPQYEMNDYQSPLPTSPFPSPPDVEHSEKRHNPYLSSSVSMRSVSSNVANEHLSKRPSSLPVFRQSDNFAYGTKYTSPQSQRKVIPNEMSSIPHHKRLLADDSLITPEYKKTDPMGTITLPLDDFEDMKNVCTNSLNHTMSDEEDIVEFLLKNHKSTMGVLKERQRNLNIIQTLWTNKNFKSAVNSAVSMNDEAIISDLISIITQSPKLWCLDVCSMLLPAISDLIQSGNEAFINVSFKAIRDILQYFMPVIKNNIQRPPSAIGVDIMQEERYNKCRKCHNTLMNIRSFVLKRQTVQGNLGNMFRQLHMLLQTIDI</sequence>
<comment type="similarity">
    <text evidence="7">Belongs to the WD repeat KATNB1 family.</text>
</comment>
<evidence type="ECO:0000256" key="5">
    <source>
        <dbReference type="ARBA" id="ARBA00022737"/>
    </source>
</evidence>
<feature type="region of interest" description="Disordered" evidence="9">
    <location>
        <begin position="387"/>
        <end position="409"/>
    </location>
</feature>
<name>A0A8B8FY74_9HEMI</name>
<dbReference type="Proteomes" id="UP000694846">
    <property type="component" value="Unplaced"/>
</dbReference>
<keyword evidence="11" id="KW-1185">Reference proteome</keyword>
<evidence type="ECO:0000256" key="2">
    <source>
        <dbReference type="ARBA" id="ARBA00022490"/>
    </source>
</evidence>
<dbReference type="PANTHER" id="PTHR19845">
    <property type="entry name" value="KATANIN P80 SUBUNIT"/>
    <property type="match status" value="1"/>
</dbReference>
<dbReference type="CTD" id="32581"/>
<evidence type="ECO:0000313" key="11">
    <source>
        <dbReference type="Proteomes" id="UP000694846"/>
    </source>
</evidence>
<accession>A0A8B8FY74</accession>
<feature type="repeat" description="WD" evidence="8">
    <location>
        <begin position="143"/>
        <end position="184"/>
    </location>
</feature>
<dbReference type="OrthoDB" id="10251605at2759"/>
<evidence type="ECO:0000256" key="6">
    <source>
        <dbReference type="ARBA" id="ARBA00023212"/>
    </source>
</evidence>
<feature type="repeat" description="WD" evidence="8">
    <location>
        <begin position="99"/>
        <end position="142"/>
    </location>
</feature>
<evidence type="ECO:0000256" key="7">
    <source>
        <dbReference type="HAMAP-Rule" id="MF_03022"/>
    </source>
</evidence>
<keyword evidence="7" id="KW-0132">Cell division</keyword>
<keyword evidence="5" id="KW-0677">Repeat</keyword>
<keyword evidence="6 7" id="KW-0206">Cytoskeleton</keyword>
<feature type="repeat" description="WD" evidence="8">
    <location>
        <begin position="57"/>
        <end position="98"/>
    </location>
</feature>
<keyword evidence="2 7" id="KW-0963">Cytoplasm</keyword>
<dbReference type="GO" id="GO:0008352">
    <property type="term" value="C:katanin complex"/>
    <property type="evidence" value="ECO:0007669"/>
    <property type="project" value="InterPro"/>
</dbReference>
<feature type="compositionally biased region" description="Polar residues" evidence="9">
    <location>
        <begin position="453"/>
        <end position="466"/>
    </location>
</feature>
<dbReference type="InterPro" id="IPR026962">
    <property type="entry name" value="KTNB1"/>
</dbReference>
<feature type="repeat" description="WD" evidence="8">
    <location>
        <begin position="14"/>
        <end position="56"/>
    </location>
</feature>
<dbReference type="FunFam" id="2.130.10.10:FF:000462">
    <property type="entry name" value="Katanin p80 WD40 repeat-containing subunit B1"/>
    <property type="match status" value="1"/>
</dbReference>
<dbReference type="InterPro" id="IPR015943">
    <property type="entry name" value="WD40/YVTN_repeat-like_dom_sf"/>
</dbReference>
<keyword evidence="7" id="KW-0131">Cell cycle</keyword>
<dbReference type="GeneID" id="112687322"/>
<reference evidence="12" key="1">
    <citation type="submission" date="2025-08" db="UniProtKB">
        <authorList>
            <consortium name="RefSeq"/>
        </authorList>
    </citation>
    <scope>IDENTIFICATION</scope>
    <source>
        <tissue evidence="12">Whole body</tissue>
    </source>
</reference>
<dbReference type="GO" id="GO:0005737">
    <property type="term" value="C:cytoplasm"/>
    <property type="evidence" value="ECO:0007669"/>
    <property type="project" value="UniProtKB-SubCell"/>
</dbReference>
<dbReference type="GO" id="GO:0051301">
    <property type="term" value="P:cell division"/>
    <property type="evidence" value="ECO:0007669"/>
    <property type="project" value="UniProtKB-KW"/>
</dbReference>
<protein>
    <recommendedName>
        <fullName evidence="7">Katanin p80 WD40 repeat-containing subunit B1</fullName>
        <shortName evidence="7">Katanin p80 subunit B1</shortName>
    </recommendedName>
    <alternativeName>
        <fullName evidence="7">p80 katanin</fullName>
    </alternativeName>
</protein>
<dbReference type="PROSITE" id="PS50294">
    <property type="entry name" value="WD_REPEATS_REGION"/>
    <property type="match status" value="4"/>
</dbReference>
<evidence type="ECO:0000256" key="8">
    <source>
        <dbReference type="PROSITE-ProRule" id="PRU00221"/>
    </source>
</evidence>
<proteinExistence type="inferred from homology"/>
<dbReference type="GO" id="GO:0005813">
    <property type="term" value="C:centrosome"/>
    <property type="evidence" value="ECO:0007669"/>
    <property type="project" value="UniProtKB-SubCell"/>
</dbReference>
<dbReference type="PANTHER" id="PTHR19845:SF0">
    <property type="entry name" value="KATANIN P80 WD40 REPEAT-CONTAINING SUBUNIT B1"/>
    <property type="match status" value="1"/>
</dbReference>
<comment type="function">
    <text evidence="7">Participates in a complex which severs microtubules in an ATP-dependent manner. May act to target the enzymatic subunit of this complex to sites of action such as the centrosome. Microtubule severing may promote rapid reorganization of cellular microtubule arrays and the release of microtubules from the centrosome following nucleation.</text>
</comment>
<gene>
    <name evidence="12" type="primary">LOC112687322</name>
    <name evidence="7" type="synonym">KATNB1</name>
</gene>
<organism evidence="11 12">
    <name type="scientific">Sipha flava</name>
    <name type="common">yellow sugarcane aphid</name>
    <dbReference type="NCBI Taxonomy" id="143950"/>
    <lineage>
        <taxon>Eukaryota</taxon>
        <taxon>Metazoa</taxon>
        <taxon>Ecdysozoa</taxon>
        <taxon>Arthropoda</taxon>
        <taxon>Hexapoda</taxon>
        <taxon>Insecta</taxon>
        <taxon>Pterygota</taxon>
        <taxon>Neoptera</taxon>
        <taxon>Paraneoptera</taxon>
        <taxon>Hemiptera</taxon>
        <taxon>Sternorrhyncha</taxon>
        <taxon>Aphidomorpha</taxon>
        <taxon>Aphidoidea</taxon>
        <taxon>Aphididae</taxon>
        <taxon>Sipha</taxon>
    </lineage>
</organism>
<dbReference type="CDD" id="cd00200">
    <property type="entry name" value="WD40"/>
    <property type="match status" value="1"/>
</dbReference>
<dbReference type="InterPro" id="IPR036322">
    <property type="entry name" value="WD40_repeat_dom_sf"/>
</dbReference>
<dbReference type="InterPro" id="IPR001680">
    <property type="entry name" value="WD40_rpt"/>
</dbReference>
<dbReference type="GO" id="GO:0005874">
    <property type="term" value="C:microtubule"/>
    <property type="evidence" value="ECO:0007669"/>
    <property type="project" value="UniProtKB-KW"/>
</dbReference>
<keyword evidence="3 8" id="KW-0853">WD repeat</keyword>
<feature type="region of interest" description="Disordered" evidence="9">
    <location>
        <begin position="453"/>
        <end position="509"/>
    </location>
</feature>
<evidence type="ECO:0000259" key="10">
    <source>
        <dbReference type="Pfam" id="PF13925"/>
    </source>
</evidence>
<evidence type="ECO:0000256" key="4">
    <source>
        <dbReference type="ARBA" id="ARBA00022701"/>
    </source>
</evidence>
<dbReference type="HAMAP" id="MF_03022">
    <property type="entry name" value="Katanin_p80_B1"/>
    <property type="match status" value="1"/>
</dbReference>
<dbReference type="InterPro" id="IPR028021">
    <property type="entry name" value="Katanin_C-terminal"/>
</dbReference>
<dbReference type="SMART" id="SM00320">
    <property type="entry name" value="WD40"/>
    <property type="match status" value="6"/>
</dbReference>
<dbReference type="PROSITE" id="PS50082">
    <property type="entry name" value="WD_REPEATS_2"/>
    <property type="match status" value="4"/>
</dbReference>
<evidence type="ECO:0000313" key="12">
    <source>
        <dbReference type="RefSeq" id="XP_025415742.1"/>
    </source>
</evidence>
<dbReference type="AlphaFoldDB" id="A0A8B8FY74"/>
<dbReference type="GO" id="GO:0008017">
    <property type="term" value="F:microtubule binding"/>
    <property type="evidence" value="ECO:0007669"/>
    <property type="project" value="UniProtKB-UniRule"/>
</dbReference>
<dbReference type="RefSeq" id="XP_025415742.1">
    <property type="nucleotide sequence ID" value="XM_025559957.1"/>
</dbReference>
<dbReference type="GO" id="GO:0000922">
    <property type="term" value="C:spindle pole"/>
    <property type="evidence" value="ECO:0007669"/>
    <property type="project" value="UniProtKB-SubCell"/>
</dbReference>
<comment type="subcellular location">
    <subcellularLocation>
        <location evidence="1 7">Cytoplasm</location>
        <location evidence="1 7">Cytoskeleton</location>
    </subcellularLocation>
    <subcellularLocation>
        <location evidence="7">Cytoplasm</location>
    </subcellularLocation>
    <subcellularLocation>
        <location evidence="7">Cytoplasm</location>
        <location evidence="7">Cytoskeleton</location>
        <location evidence="7">Microtubule organizing center</location>
        <location evidence="7">Centrosome</location>
    </subcellularLocation>
    <subcellularLocation>
        <location evidence="7">Cytoplasm</location>
        <location evidence="7">Cytoskeleton</location>
        <location evidence="7">Spindle pole</location>
    </subcellularLocation>
    <subcellularLocation>
        <location evidence="7">Cytoplasm</location>
        <location evidence="7">Cytoskeleton</location>
        <location evidence="7">Spindle</location>
    </subcellularLocation>
    <text evidence="7">Predominantly cytoplasmic. Localized to the interphase centrosome and mitotic spindle poles.</text>
</comment>
<evidence type="ECO:0000256" key="9">
    <source>
        <dbReference type="SAM" id="MobiDB-lite"/>
    </source>
</evidence>
<keyword evidence="7" id="KW-0498">Mitosis</keyword>
<dbReference type="SUPFAM" id="SSF50978">
    <property type="entry name" value="WD40 repeat-like"/>
    <property type="match status" value="1"/>
</dbReference>
<dbReference type="PRINTS" id="PR00320">
    <property type="entry name" value="GPROTEINBRPT"/>
</dbReference>
<dbReference type="Pfam" id="PF13925">
    <property type="entry name" value="Katanin_con80"/>
    <property type="match status" value="1"/>
</dbReference>
<evidence type="ECO:0000256" key="1">
    <source>
        <dbReference type="ARBA" id="ARBA00004245"/>
    </source>
</evidence>
<comment type="subunit">
    <text evidence="7">Interacts with KATNA1. This interaction enhances the microtubule binding and severing activity of KATNA1 and also targets this activity to the centrosome.</text>
</comment>
<dbReference type="InterPro" id="IPR020472">
    <property type="entry name" value="WD40_PAC1"/>
</dbReference>
<feature type="domain" description="Katanin p80 subunit C-terminal" evidence="10">
    <location>
        <begin position="622"/>
        <end position="781"/>
    </location>
</feature>
<dbReference type="GO" id="GO:0007019">
    <property type="term" value="P:microtubule depolymerization"/>
    <property type="evidence" value="ECO:0007669"/>
    <property type="project" value="TreeGrafter"/>
</dbReference>
<dbReference type="Gene3D" id="2.130.10.10">
    <property type="entry name" value="YVTN repeat-like/Quinoprotein amine dehydrogenase"/>
    <property type="match status" value="2"/>
</dbReference>